<dbReference type="GO" id="GO:0020037">
    <property type="term" value="F:heme binding"/>
    <property type="evidence" value="ECO:0007669"/>
    <property type="project" value="InterPro"/>
</dbReference>
<dbReference type="AlphaFoldDB" id="V9D585"/>
<name>V9D585_9EURO</name>
<dbReference type="PROSITE" id="PS00086">
    <property type="entry name" value="CYTOCHROME_P450"/>
    <property type="match status" value="1"/>
</dbReference>
<dbReference type="PRINTS" id="PR00385">
    <property type="entry name" value="P450"/>
</dbReference>
<sequence length="486" mass="54858">MAQSAWTWATIVGGLLLYSGLVLVIYQRFAAGLGSVPGPFAASFTDLWRLCAVYDGRFELILQALHERHGDLVRIGPNCISVGDPREIRQIYGISRLFPKSDFYRVAQPLVNGKRVASLFMMTDEDQHKTAKRPIAHAYAMTSLLGYEPFVDSTSRVLVEQLSKQYANTGRVCDFGEWLHWYAFDVIGEMTFSNRFGFLEQGKDVGDIIKTLTKSGAYTAIVGQMPWLDLWLGKNRLWGEALEKDKLEVSRFVLNFLKPRIEEADRLRLQGSEKAPLDFKDRTDFTAKFISAFDKYHGSIPQPQLLGWSLSNINAGSDTTAITLRAIFHFLLLNPSTMTKLKTELEDANLSALPRWHETSHLPYLGAVVKEALRLHTPVGLLLERIVPQGGATLCGRFFPEGTVVGCNPAVIHKAKRVYGRRYSVEEFHPERWLEADEEEKGEMERCFMAFGSGKRTCIGKNISLLEVHKLVPLLLKRFKVSLIVQ</sequence>
<dbReference type="InterPro" id="IPR017972">
    <property type="entry name" value="Cyt_P450_CS"/>
</dbReference>
<feature type="transmembrane region" description="Helical" evidence="8">
    <location>
        <begin position="6"/>
        <end position="26"/>
    </location>
</feature>
<evidence type="ECO:0000256" key="4">
    <source>
        <dbReference type="ARBA" id="ARBA00023002"/>
    </source>
</evidence>
<dbReference type="PRINTS" id="PR00463">
    <property type="entry name" value="EP450I"/>
</dbReference>
<dbReference type="VEuPathDB" id="FungiDB:G647_07511"/>
<evidence type="ECO:0000313" key="10">
    <source>
        <dbReference type="Proteomes" id="UP000030678"/>
    </source>
</evidence>
<dbReference type="InterPro" id="IPR002401">
    <property type="entry name" value="Cyt_P450_E_grp-I"/>
</dbReference>
<keyword evidence="8" id="KW-1133">Transmembrane helix</keyword>
<keyword evidence="3 6" id="KW-0479">Metal-binding</keyword>
<dbReference type="Gene3D" id="1.10.630.10">
    <property type="entry name" value="Cytochrome P450"/>
    <property type="match status" value="1"/>
</dbReference>
<dbReference type="EMBL" id="KB822707">
    <property type="protein sequence ID" value="ETI21167.1"/>
    <property type="molecule type" value="Genomic_DNA"/>
</dbReference>
<dbReference type="HOGENOM" id="CLU_001570_14_0_1"/>
<keyword evidence="4 7" id="KW-0560">Oxidoreductase</keyword>
<evidence type="ECO:0000256" key="8">
    <source>
        <dbReference type="SAM" id="Phobius"/>
    </source>
</evidence>
<dbReference type="CDD" id="cd11060">
    <property type="entry name" value="CYP57A1-like"/>
    <property type="match status" value="1"/>
</dbReference>
<gene>
    <name evidence="9" type="ORF">G647_07511</name>
</gene>
<evidence type="ECO:0000256" key="2">
    <source>
        <dbReference type="ARBA" id="ARBA00010617"/>
    </source>
</evidence>
<evidence type="ECO:0000256" key="7">
    <source>
        <dbReference type="RuleBase" id="RU000461"/>
    </source>
</evidence>
<comment type="cofactor">
    <cofactor evidence="1 6">
        <name>heme</name>
        <dbReference type="ChEBI" id="CHEBI:30413"/>
    </cofactor>
</comment>
<feature type="binding site" description="axial binding residue" evidence="6">
    <location>
        <position position="458"/>
    </location>
    <ligand>
        <name>heme</name>
        <dbReference type="ChEBI" id="CHEBI:30413"/>
    </ligand>
    <ligandPart>
        <name>Fe</name>
        <dbReference type="ChEBI" id="CHEBI:18248"/>
    </ligandPart>
</feature>
<evidence type="ECO:0000256" key="6">
    <source>
        <dbReference type="PIRSR" id="PIRSR602401-1"/>
    </source>
</evidence>
<dbReference type="GeneID" id="19986004"/>
<protein>
    <recommendedName>
        <fullName evidence="11">Pisatin demethylase</fullName>
    </recommendedName>
</protein>
<keyword evidence="8" id="KW-0472">Membrane</keyword>
<reference evidence="9 10" key="1">
    <citation type="submission" date="2013-03" db="EMBL/GenBank/DDBJ databases">
        <title>The Genome Sequence of Cladophialophora carrionii CBS 160.54.</title>
        <authorList>
            <consortium name="The Broad Institute Genomics Platform"/>
            <person name="Cuomo C."/>
            <person name="de Hoog S."/>
            <person name="Gorbushina A."/>
            <person name="Walker B."/>
            <person name="Young S.K."/>
            <person name="Zeng Q."/>
            <person name="Gargeya S."/>
            <person name="Fitzgerald M."/>
            <person name="Haas B."/>
            <person name="Abouelleil A."/>
            <person name="Allen A.W."/>
            <person name="Alvarado L."/>
            <person name="Arachchi H.M."/>
            <person name="Berlin A.M."/>
            <person name="Chapman S.B."/>
            <person name="Gainer-Dewar J."/>
            <person name="Goldberg J."/>
            <person name="Griggs A."/>
            <person name="Gujja S."/>
            <person name="Hansen M."/>
            <person name="Howarth C."/>
            <person name="Imamovic A."/>
            <person name="Ireland A."/>
            <person name="Larimer J."/>
            <person name="McCowan C."/>
            <person name="Murphy C."/>
            <person name="Pearson M."/>
            <person name="Poon T.W."/>
            <person name="Priest M."/>
            <person name="Roberts A."/>
            <person name="Saif S."/>
            <person name="Shea T."/>
            <person name="Sisk P."/>
            <person name="Sykes S."/>
            <person name="Wortman J."/>
            <person name="Nusbaum C."/>
            <person name="Birren B."/>
        </authorList>
    </citation>
    <scope>NUCLEOTIDE SEQUENCE [LARGE SCALE GENOMIC DNA]</scope>
    <source>
        <strain evidence="9 10">CBS 160.54</strain>
    </source>
</reference>
<dbReference type="InterPro" id="IPR036396">
    <property type="entry name" value="Cyt_P450_sf"/>
</dbReference>
<dbReference type="OrthoDB" id="3934656at2759"/>
<keyword evidence="6 7" id="KW-0349">Heme</keyword>
<dbReference type="InterPro" id="IPR001128">
    <property type="entry name" value="Cyt_P450"/>
</dbReference>
<evidence type="ECO:0000256" key="3">
    <source>
        <dbReference type="ARBA" id="ARBA00022723"/>
    </source>
</evidence>
<dbReference type="InterPro" id="IPR050121">
    <property type="entry name" value="Cytochrome_P450_monoxygenase"/>
</dbReference>
<keyword evidence="5 6" id="KW-0408">Iron</keyword>
<evidence type="ECO:0000313" key="9">
    <source>
        <dbReference type="EMBL" id="ETI21167.1"/>
    </source>
</evidence>
<dbReference type="SUPFAM" id="SSF48264">
    <property type="entry name" value="Cytochrome P450"/>
    <property type="match status" value="1"/>
</dbReference>
<dbReference type="GO" id="GO:0016705">
    <property type="term" value="F:oxidoreductase activity, acting on paired donors, with incorporation or reduction of molecular oxygen"/>
    <property type="evidence" value="ECO:0007669"/>
    <property type="project" value="InterPro"/>
</dbReference>
<dbReference type="Pfam" id="PF00067">
    <property type="entry name" value="p450"/>
    <property type="match status" value="1"/>
</dbReference>
<dbReference type="RefSeq" id="XP_008730048.1">
    <property type="nucleotide sequence ID" value="XM_008731826.1"/>
</dbReference>
<evidence type="ECO:0000256" key="5">
    <source>
        <dbReference type="ARBA" id="ARBA00023004"/>
    </source>
</evidence>
<dbReference type="PANTHER" id="PTHR24305">
    <property type="entry name" value="CYTOCHROME P450"/>
    <property type="match status" value="1"/>
</dbReference>
<dbReference type="GO" id="GO:0005506">
    <property type="term" value="F:iron ion binding"/>
    <property type="evidence" value="ECO:0007669"/>
    <property type="project" value="InterPro"/>
</dbReference>
<accession>V9D585</accession>
<dbReference type="Proteomes" id="UP000030678">
    <property type="component" value="Unassembled WGS sequence"/>
</dbReference>
<keyword evidence="7" id="KW-0503">Monooxygenase</keyword>
<keyword evidence="8" id="KW-0812">Transmembrane</keyword>
<dbReference type="GO" id="GO:0004497">
    <property type="term" value="F:monooxygenase activity"/>
    <property type="evidence" value="ECO:0007669"/>
    <property type="project" value="UniProtKB-KW"/>
</dbReference>
<organism evidence="9 10">
    <name type="scientific">Cladophialophora carrionii CBS 160.54</name>
    <dbReference type="NCBI Taxonomy" id="1279043"/>
    <lineage>
        <taxon>Eukaryota</taxon>
        <taxon>Fungi</taxon>
        <taxon>Dikarya</taxon>
        <taxon>Ascomycota</taxon>
        <taxon>Pezizomycotina</taxon>
        <taxon>Eurotiomycetes</taxon>
        <taxon>Chaetothyriomycetidae</taxon>
        <taxon>Chaetothyriales</taxon>
        <taxon>Herpotrichiellaceae</taxon>
        <taxon>Cladophialophora</taxon>
    </lineage>
</organism>
<proteinExistence type="inferred from homology"/>
<evidence type="ECO:0008006" key="11">
    <source>
        <dbReference type="Google" id="ProtNLM"/>
    </source>
</evidence>
<dbReference type="PANTHER" id="PTHR24305:SF232">
    <property type="entry name" value="P450, PUTATIVE (EUROFUNG)-RELATED"/>
    <property type="match status" value="1"/>
</dbReference>
<evidence type="ECO:0000256" key="1">
    <source>
        <dbReference type="ARBA" id="ARBA00001971"/>
    </source>
</evidence>
<comment type="similarity">
    <text evidence="2 7">Belongs to the cytochrome P450 family.</text>
</comment>